<sequence length="593" mass="67162">MAAPNDEFLQRVSEIMDSKLSSFEQKISKQQKQQHEQQLSRIQAANDKTFVFKRKGNEAQYKFNNSVREKLIEANTSLSEGEPEMAFNSISSGIELIHHRQKLIKLADSSKTGWRTVQEYTQHELASDEEDEKRIFKAEIRAEKKLKEERIQKARTSRRTNPYPERTSSVQNQPKSYENSKKSGTCFKCGFPGHWAKNCTTNNNNNKETGSKLSTLDSNVQSMCIVQSKDLHACMSEHFSESKNNVCRFVATIDENVSPVGRLRGHLTKWVDIQADKYILDVIENGYKIPFKTIPKSVCLDNNKSARDNVKVVCSEIQKLIDKGCVTEVKNVPFVVNPLTLAFNKTGAEDFDQASTLSEVIKRDLTELGFIIAESKSVWFPQQNIVWLGFEWDMSNGILKVTQERVRKLLSCIEEVYLKSQSGCSHFRVKSIASIAGQIISMNNAIGNAVSFKTRCILLKEVGGQQRAAAVNEVKNGFLSLQKASKKYNVPKSTLHDHVTEKVKERAVYEKTPVLTADEEKQLLKSATERAWMGVGFSKRNFLRAARALARKGGGGHLKMVHPRRNGGRCSKRGMEVKSHYDCRRPQQQSDIK</sequence>
<dbReference type="Proteomes" id="UP000005408">
    <property type="component" value="Unassembled WGS sequence"/>
</dbReference>
<dbReference type="GO" id="GO:0003677">
    <property type="term" value="F:DNA binding"/>
    <property type="evidence" value="ECO:0007669"/>
    <property type="project" value="InterPro"/>
</dbReference>
<dbReference type="InterPro" id="IPR007889">
    <property type="entry name" value="HTH_Psq"/>
</dbReference>
<dbReference type="Gene3D" id="4.10.60.10">
    <property type="entry name" value="Zinc finger, CCHC-type"/>
    <property type="match status" value="1"/>
</dbReference>
<dbReference type="InterPro" id="IPR036875">
    <property type="entry name" value="Znf_CCHC_sf"/>
</dbReference>
<protein>
    <recommendedName>
        <fullName evidence="3">CCHC-type domain-containing protein</fullName>
    </recommendedName>
</protein>
<dbReference type="PROSITE" id="PS50158">
    <property type="entry name" value="ZF_CCHC"/>
    <property type="match status" value="1"/>
</dbReference>
<dbReference type="PANTHER" id="PTHR33050">
    <property type="entry name" value="REVERSE TRANSCRIPTASE DOMAIN-CONTAINING PROTEIN"/>
    <property type="match status" value="1"/>
</dbReference>
<dbReference type="SUPFAM" id="SSF46689">
    <property type="entry name" value="Homeodomain-like"/>
    <property type="match status" value="1"/>
</dbReference>
<keyword evidence="5" id="KW-1185">Reference proteome</keyword>
<evidence type="ECO:0000313" key="5">
    <source>
        <dbReference type="Proteomes" id="UP000005408"/>
    </source>
</evidence>
<feature type="compositionally biased region" description="Polar residues" evidence="2">
    <location>
        <begin position="166"/>
        <end position="177"/>
    </location>
</feature>
<feature type="domain" description="CCHC-type" evidence="3">
    <location>
        <begin position="186"/>
        <end position="199"/>
    </location>
</feature>
<feature type="compositionally biased region" description="Basic and acidic residues" evidence="2">
    <location>
        <begin position="573"/>
        <end position="585"/>
    </location>
</feature>
<keyword evidence="1" id="KW-0862">Zinc</keyword>
<dbReference type="InterPro" id="IPR052055">
    <property type="entry name" value="Hepadnavirus_pol/RT"/>
</dbReference>
<reference evidence="4" key="1">
    <citation type="submission" date="2022-08" db="UniProtKB">
        <authorList>
            <consortium name="EnsemblMetazoa"/>
        </authorList>
    </citation>
    <scope>IDENTIFICATION</scope>
    <source>
        <strain evidence="4">05x7-T-G4-1.051#20</strain>
    </source>
</reference>
<accession>A0A8W8JET3</accession>
<evidence type="ECO:0000256" key="1">
    <source>
        <dbReference type="PROSITE-ProRule" id="PRU00047"/>
    </source>
</evidence>
<keyword evidence="1" id="KW-0863">Zinc-finger</keyword>
<dbReference type="GO" id="GO:0008270">
    <property type="term" value="F:zinc ion binding"/>
    <property type="evidence" value="ECO:0007669"/>
    <property type="project" value="UniProtKB-KW"/>
</dbReference>
<dbReference type="Pfam" id="PF00098">
    <property type="entry name" value="zf-CCHC"/>
    <property type="match status" value="1"/>
</dbReference>
<feature type="region of interest" description="Disordered" evidence="2">
    <location>
        <begin position="563"/>
        <end position="593"/>
    </location>
</feature>
<dbReference type="Pfam" id="PF05225">
    <property type="entry name" value="HTH_psq"/>
    <property type="match status" value="1"/>
</dbReference>
<feature type="region of interest" description="Disordered" evidence="2">
    <location>
        <begin position="147"/>
        <end position="181"/>
    </location>
</feature>
<dbReference type="InterPro" id="IPR001878">
    <property type="entry name" value="Znf_CCHC"/>
</dbReference>
<evidence type="ECO:0000256" key="2">
    <source>
        <dbReference type="SAM" id="MobiDB-lite"/>
    </source>
</evidence>
<feature type="compositionally biased region" description="Basic residues" evidence="2">
    <location>
        <begin position="563"/>
        <end position="572"/>
    </location>
</feature>
<evidence type="ECO:0000313" key="4">
    <source>
        <dbReference type="EnsemblMetazoa" id="G18638.1:cds"/>
    </source>
</evidence>
<organism evidence="4 5">
    <name type="scientific">Magallana gigas</name>
    <name type="common">Pacific oyster</name>
    <name type="synonym">Crassostrea gigas</name>
    <dbReference type="NCBI Taxonomy" id="29159"/>
    <lineage>
        <taxon>Eukaryota</taxon>
        <taxon>Metazoa</taxon>
        <taxon>Spiralia</taxon>
        <taxon>Lophotrochozoa</taxon>
        <taxon>Mollusca</taxon>
        <taxon>Bivalvia</taxon>
        <taxon>Autobranchia</taxon>
        <taxon>Pteriomorphia</taxon>
        <taxon>Ostreida</taxon>
        <taxon>Ostreoidea</taxon>
        <taxon>Ostreidae</taxon>
        <taxon>Magallana</taxon>
    </lineage>
</organism>
<proteinExistence type="predicted"/>
<keyword evidence="1" id="KW-0479">Metal-binding</keyword>
<evidence type="ECO:0000259" key="3">
    <source>
        <dbReference type="PROSITE" id="PS50158"/>
    </source>
</evidence>
<dbReference type="PANTHER" id="PTHR33050:SF7">
    <property type="entry name" value="RIBONUCLEASE H"/>
    <property type="match status" value="1"/>
</dbReference>
<dbReference type="AlphaFoldDB" id="A0A8W8JET3"/>
<dbReference type="SMART" id="SM00343">
    <property type="entry name" value="ZnF_C2HC"/>
    <property type="match status" value="1"/>
</dbReference>
<name>A0A8W8JET3_MAGGI</name>
<dbReference type="InterPro" id="IPR009057">
    <property type="entry name" value="Homeodomain-like_sf"/>
</dbReference>
<dbReference type="EnsemblMetazoa" id="G18638.1">
    <property type="protein sequence ID" value="G18638.1:cds"/>
    <property type="gene ID" value="G18638"/>
</dbReference>
<dbReference type="Gene3D" id="1.10.10.60">
    <property type="entry name" value="Homeodomain-like"/>
    <property type="match status" value="1"/>
</dbReference>
<dbReference type="SUPFAM" id="SSF57756">
    <property type="entry name" value="Retrovirus zinc finger-like domains"/>
    <property type="match status" value="1"/>
</dbReference>